<gene>
    <name evidence="1" type="ORF">CYMTET_12085</name>
</gene>
<dbReference type="EMBL" id="LGRX02004554">
    <property type="protein sequence ID" value="KAK3280064.1"/>
    <property type="molecule type" value="Genomic_DNA"/>
</dbReference>
<name>A0AAE0GKT4_9CHLO</name>
<dbReference type="AlphaFoldDB" id="A0AAE0GKT4"/>
<keyword evidence="2" id="KW-1185">Reference proteome</keyword>
<evidence type="ECO:0000313" key="1">
    <source>
        <dbReference type="EMBL" id="KAK3280064.1"/>
    </source>
</evidence>
<organism evidence="1 2">
    <name type="scientific">Cymbomonas tetramitiformis</name>
    <dbReference type="NCBI Taxonomy" id="36881"/>
    <lineage>
        <taxon>Eukaryota</taxon>
        <taxon>Viridiplantae</taxon>
        <taxon>Chlorophyta</taxon>
        <taxon>Pyramimonadophyceae</taxon>
        <taxon>Pyramimonadales</taxon>
        <taxon>Pyramimonadaceae</taxon>
        <taxon>Cymbomonas</taxon>
    </lineage>
</organism>
<accession>A0AAE0GKT4</accession>
<dbReference type="Proteomes" id="UP001190700">
    <property type="component" value="Unassembled WGS sequence"/>
</dbReference>
<reference evidence="1 2" key="1">
    <citation type="journal article" date="2015" name="Genome Biol. Evol.">
        <title>Comparative Genomics of a Bacterivorous Green Alga Reveals Evolutionary Causalities and Consequences of Phago-Mixotrophic Mode of Nutrition.</title>
        <authorList>
            <person name="Burns J.A."/>
            <person name="Paasch A."/>
            <person name="Narechania A."/>
            <person name="Kim E."/>
        </authorList>
    </citation>
    <scope>NUCLEOTIDE SEQUENCE [LARGE SCALE GENOMIC DNA]</scope>
    <source>
        <strain evidence="1 2">PLY_AMNH</strain>
    </source>
</reference>
<proteinExistence type="predicted"/>
<sequence>MQDLYLTLAALQERVGEAANASQDREESVALLELYLLIRMEISPTLDETKEVSPSTILSSALPYYVRRGSTYTVQTTERLLVLFQVELSVSEVLEIEERLALRINELLPQLRKEKGVAQELLALLRQRSVAELEAQVGKPEPDAGLVLALI</sequence>
<comment type="caution">
    <text evidence="1">The sequence shown here is derived from an EMBL/GenBank/DDBJ whole genome shotgun (WGS) entry which is preliminary data.</text>
</comment>
<evidence type="ECO:0000313" key="2">
    <source>
        <dbReference type="Proteomes" id="UP001190700"/>
    </source>
</evidence>
<protein>
    <submittedName>
        <fullName evidence="1">Uncharacterized protein</fullName>
    </submittedName>
</protein>